<dbReference type="Gene3D" id="3.30.40.10">
    <property type="entry name" value="Zinc/RING finger domain, C3HC4 (zinc finger)"/>
    <property type="match status" value="1"/>
</dbReference>
<keyword evidence="4 14" id="KW-0479">Metal-binding</keyword>
<dbReference type="GO" id="GO:0008270">
    <property type="term" value="F:zinc ion binding"/>
    <property type="evidence" value="ECO:0007669"/>
    <property type="project" value="UniProtKB-KW"/>
</dbReference>
<feature type="short sequence motif" description="LR motif 1" evidence="14">
    <location>
        <begin position="110"/>
        <end position="128"/>
    </location>
</feature>
<dbReference type="PANTHER" id="PTHR23328:SF1">
    <property type="entry name" value="E3 UBIQUITIN-PROTEIN LIGASE RNF168"/>
    <property type="match status" value="1"/>
</dbReference>
<keyword evidence="15" id="KW-0175">Coiled coil</keyword>
<dbReference type="CDD" id="cd21952">
    <property type="entry name" value="MIU2_RNF168"/>
    <property type="match status" value="1"/>
</dbReference>
<evidence type="ECO:0000256" key="2">
    <source>
        <dbReference type="ARBA" id="ARBA00012483"/>
    </source>
</evidence>
<dbReference type="GO" id="GO:0010212">
    <property type="term" value="P:response to ionizing radiation"/>
    <property type="evidence" value="ECO:0007669"/>
    <property type="project" value="UniProtKB-UniRule"/>
</dbReference>
<keyword evidence="18" id="KW-1185">Reference proteome</keyword>
<dbReference type="GO" id="GO:0035861">
    <property type="term" value="C:site of double-strand break"/>
    <property type="evidence" value="ECO:0007669"/>
    <property type="project" value="TreeGrafter"/>
</dbReference>
<evidence type="ECO:0000313" key="20">
    <source>
        <dbReference type="RefSeq" id="XP_054840004.1"/>
    </source>
</evidence>
<keyword evidence="7 14" id="KW-0833">Ubl conjugation pathway</keyword>
<evidence type="ECO:0000256" key="14">
    <source>
        <dbReference type="HAMAP-Rule" id="MF_03066"/>
    </source>
</evidence>
<feature type="domain" description="RING-type" evidence="17">
    <location>
        <begin position="16"/>
        <end position="55"/>
    </location>
</feature>
<sequence>MSNELETPLSLSDCLCNICMEIFLEPVTLPCQHTLCNPCFQLTVEKASLCCPFCRRRVSSWARYNARKNTLINLKLWGKILKYFPEECKRRINGQDLEENVCIPQPARCLSKPGELRQEYEAEITKVEAERRAYEQEESKASEEYIRKLLAEEEEQQRLAEEMKKQMAEQLLVDEKLARELSLNLNSSTEDHILGSLSPGPSPLNSCKTSKSKSGYSGDIKKYLSPKSCTASPTMILFNKSEEENTGSFSWESSSTKNSFICEEEGREEEMPILTPEITIKESDTKVTFLDPLIPQLNVYTKDEATTLGLDLTCLSTYRGNELASKLSSVTCKEDSRLVDPFSKREAAVSDFENDTLIENMHLSKHAKLGTCQKIQISVISGNQQNSGTAACNLMVENHPVGNINHSGSLNEISLSKRKSQESSPETAANSHLKDKRRRTFSETTEEEMNEIEQQMGLEQKFYERLKQEQQDRLLALKLQKEMDKEEKTLNRKKGSPDEYHLRPKTSQSEHESPVSCKLSKNSKPPNKKTEVDQRKLRRSSQNENCKPPNKHQPKPLGIKGGNVLNCVLNSSDSKEAELLPNKQKTILQMFKRSVTK</sequence>
<feature type="region of interest" description="Disordered" evidence="16">
    <location>
        <begin position="485"/>
        <end position="561"/>
    </location>
</feature>
<keyword evidence="3 14" id="KW-0808">Transferase</keyword>
<comment type="catalytic activity">
    <reaction evidence="1 14">
        <text>S-ubiquitinyl-[E2 ubiquitin-conjugating enzyme]-L-cysteine + [acceptor protein]-L-lysine = [E2 ubiquitin-conjugating enzyme]-L-cysteine + N(6)-ubiquitinyl-[acceptor protein]-L-lysine.</text>
        <dbReference type="EC" id="2.3.2.27"/>
    </reaction>
</comment>
<dbReference type="SUPFAM" id="SSF57850">
    <property type="entry name" value="RING/U-box"/>
    <property type="match status" value="1"/>
</dbReference>
<dbReference type="GeneID" id="129332780"/>
<keyword evidence="10 14" id="KW-0234">DNA repair</keyword>
<dbReference type="PROSITE" id="PS50089">
    <property type="entry name" value="ZF_RING_2"/>
    <property type="match status" value="1"/>
</dbReference>
<evidence type="ECO:0000256" key="3">
    <source>
        <dbReference type="ARBA" id="ARBA00022679"/>
    </source>
</evidence>
<feature type="region of interest" description="Disordered" evidence="16">
    <location>
        <begin position="414"/>
        <end position="452"/>
    </location>
</feature>
<evidence type="ECO:0000256" key="11">
    <source>
        <dbReference type="ARBA" id="ARBA00023242"/>
    </source>
</evidence>
<comment type="caution">
    <text evidence="14">Lacks conserved residue(s) required for the propagation of feature annotation.</text>
</comment>
<feature type="compositionally biased region" description="Basic and acidic residues" evidence="16">
    <location>
        <begin position="485"/>
        <end position="513"/>
    </location>
</feature>
<dbReference type="GO" id="GO:0061630">
    <property type="term" value="F:ubiquitin protein ligase activity"/>
    <property type="evidence" value="ECO:0007669"/>
    <property type="project" value="UniProtKB-EC"/>
</dbReference>
<dbReference type="GO" id="GO:0006302">
    <property type="term" value="P:double-strand break repair"/>
    <property type="evidence" value="ECO:0007669"/>
    <property type="project" value="UniProtKB-UniRule"/>
</dbReference>
<name>A0AA97L2L4_EUBMA</name>
<evidence type="ECO:0000259" key="17">
    <source>
        <dbReference type="PROSITE" id="PS50089"/>
    </source>
</evidence>
<dbReference type="HAMAP" id="MF_03066">
    <property type="entry name" value="RNF168"/>
    <property type="match status" value="1"/>
</dbReference>
<comment type="pathway">
    <text evidence="14">Protein modification; protein ubiquitination.</text>
</comment>
<evidence type="ECO:0000256" key="4">
    <source>
        <dbReference type="ARBA" id="ARBA00022723"/>
    </source>
</evidence>
<dbReference type="GO" id="GO:0042393">
    <property type="term" value="F:histone binding"/>
    <property type="evidence" value="ECO:0007669"/>
    <property type="project" value="UniProtKB-UniRule"/>
</dbReference>
<dbReference type="GO" id="GO:0031491">
    <property type="term" value="F:nucleosome binding"/>
    <property type="evidence" value="ECO:0007669"/>
    <property type="project" value="TreeGrafter"/>
</dbReference>
<evidence type="ECO:0000256" key="8">
    <source>
        <dbReference type="ARBA" id="ARBA00022833"/>
    </source>
</evidence>
<keyword evidence="5 14" id="KW-0227">DNA damage</keyword>
<comment type="domain">
    <text evidence="14">The MIU motif (motif interacting with ubiquitin) mediates the interaction with both 'Lys-48'- and 'Lys-63'-linked ubiquitin chains. The UMI motif mediates interaction with ubiquitin with a preference for 'Lys-63'-linked ubiquitin. The specificity for different types of ubiquitin is mediated by juxtaposition of ubiquitin-binding motifs (MIU and UMI motifs) with LR motifs (LRMs).</text>
</comment>
<evidence type="ECO:0000256" key="16">
    <source>
        <dbReference type="SAM" id="MobiDB-lite"/>
    </source>
</evidence>
<dbReference type="GO" id="GO:0016567">
    <property type="term" value="P:protein ubiquitination"/>
    <property type="evidence" value="ECO:0007669"/>
    <property type="project" value="UniProtKB-UniRule"/>
</dbReference>
<protein>
    <recommendedName>
        <fullName evidence="2">RING-type E3 ubiquitin transferase</fullName>
        <ecNumber evidence="2">2.3.2.27</ecNumber>
    </recommendedName>
    <alternativeName>
        <fullName evidence="12 13">RING-type E3 ubiquitin transferase RNF168</fullName>
    </alternativeName>
</protein>
<dbReference type="GO" id="GO:0043130">
    <property type="term" value="F:ubiquitin binding"/>
    <property type="evidence" value="ECO:0007669"/>
    <property type="project" value="UniProtKB-UniRule"/>
</dbReference>
<dbReference type="InterPro" id="IPR013083">
    <property type="entry name" value="Znf_RING/FYVE/PHD"/>
</dbReference>
<evidence type="ECO:0000256" key="15">
    <source>
        <dbReference type="SAM" id="Coils"/>
    </source>
</evidence>
<keyword evidence="9 14" id="KW-0156">Chromatin regulator</keyword>
<dbReference type="GO" id="GO:0045739">
    <property type="term" value="P:positive regulation of DNA repair"/>
    <property type="evidence" value="ECO:0007669"/>
    <property type="project" value="UniProtKB-UniRule"/>
</dbReference>
<evidence type="ECO:0000256" key="12">
    <source>
        <dbReference type="ARBA" id="ARBA00077266"/>
    </source>
</evidence>
<proteinExistence type="inferred from homology"/>
<evidence type="ECO:0000256" key="9">
    <source>
        <dbReference type="ARBA" id="ARBA00022853"/>
    </source>
</evidence>
<dbReference type="RefSeq" id="XP_054840004.1">
    <property type="nucleotide sequence ID" value="XM_054984029.1"/>
</dbReference>
<dbReference type="PANTHER" id="PTHR23328">
    <property type="entry name" value="RING-TYPE DOMAIN-CONTAINING PROTEIN"/>
    <property type="match status" value="1"/>
</dbReference>
<dbReference type="GO" id="GO:0006325">
    <property type="term" value="P:chromatin organization"/>
    <property type="evidence" value="ECO:0007669"/>
    <property type="project" value="UniProtKB-KW"/>
</dbReference>
<evidence type="ECO:0000256" key="5">
    <source>
        <dbReference type="ARBA" id="ARBA00022763"/>
    </source>
</evidence>
<dbReference type="Pfam" id="PF00097">
    <property type="entry name" value="zf-C3HC4"/>
    <property type="match status" value="1"/>
</dbReference>
<accession>A0AA97L2L4</accession>
<keyword evidence="8 14" id="KW-0862">Zinc</keyword>
<feature type="coiled-coil region" evidence="15">
    <location>
        <begin position="117"/>
        <end position="171"/>
    </location>
</feature>
<comment type="subcellular location">
    <subcellularLocation>
        <location evidence="14">Nucleus</location>
    </subcellularLocation>
    <text evidence="14">Localizes to double-strand breaks (DSBs) sites of DNA damage.</text>
</comment>
<evidence type="ECO:0000256" key="13">
    <source>
        <dbReference type="ARBA" id="ARBA00079844"/>
    </source>
</evidence>
<dbReference type="AlphaFoldDB" id="A0AA97L2L4"/>
<dbReference type="CTD" id="165918"/>
<dbReference type="KEGG" id="emc:129332780"/>
<dbReference type="GO" id="GO:0005634">
    <property type="term" value="C:nucleus"/>
    <property type="evidence" value="ECO:0007669"/>
    <property type="project" value="UniProtKB-SubCell"/>
</dbReference>
<dbReference type="CDD" id="cd22265">
    <property type="entry name" value="UDM1_RNF168"/>
    <property type="match status" value="1"/>
</dbReference>
<keyword evidence="6 14" id="KW-0863">Zinc-finger</keyword>
<keyword evidence="11 14" id="KW-0539">Nucleus</keyword>
<evidence type="ECO:0000313" key="19">
    <source>
        <dbReference type="RefSeq" id="XP_054840003.1"/>
    </source>
</evidence>
<dbReference type="InterPro" id="IPR051657">
    <property type="entry name" value="RNF168/RNF169_E3_ubiq-ligase"/>
</dbReference>
<dbReference type="RefSeq" id="XP_054840003.1">
    <property type="nucleotide sequence ID" value="XM_054984028.1"/>
</dbReference>
<dbReference type="SMART" id="SM00184">
    <property type="entry name" value="RING"/>
    <property type="match status" value="1"/>
</dbReference>
<dbReference type="InterPro" id="IPR018957">
    <property type="entry name" value="Znf_C3HC4_RING-type"/>
</dbReference>
<comment type="similarity">
    <text evidence="14">Belongs to the RNF168 family.</text>
</comment>
<feature type="short sequence motif" description="UMI motif" evidence="14">
    <location>
        <begin position="143"/>
        <end position="151"/>
    </location>
</feature>
<dbReference type="InterPro" id="IPR034725">
    <property type="entry name" value="RNF168"/>
</dbReference>
<evidence type="ECO:0000256" key="6">
    <source>
        <dbReference type="ARBA" id="ARBA00022771"/>
    </source>
</evidence>
<dbReference type="EC" id="2.3.2.27" evidence="2"/>
<dbReference type="InterPro" id="IPR001841">
    <property type="entry name" value="Znf_RING"/>
</dbReference>
<dbReference type="GO" id="GO:0000151">
    <property type="term" value="C:ubiquitin ligase complex"/>
    <property type="evidence" value="ECO:0007669"/>
    <property type="project" value="UniProtKB-UniRule"/>
</dbReference>
<feature type="short sequence motif" description="LR motif 2" evidence="14">
    <location>
        <begin position="492"/>
        <end position="503"/>
    </location>
</feature>
<dbReference type="Proteomes" id="UP001190640">
    <property type="component" value="Chromosome 6"/>
</dbReference>
<evidence type="ECO:0000256" key="7">
    <source>
        <dbReference type="ARBA" id="ARBA00022786"/>
    </source>
</evidence>
<dbReference type="FunFam" id="3.30.40.10:FF:000466">
    <property type="entry name" value="E3 ubiquitin-protein ligase RNF168"/>
    <property type="match status" value="1"/>
</dbReference>
<organism evidence="18 20">
    <name type="scientific">Eublepharis macularius</name>
    <name type="common">Leopard gecko</name>
    <name type="synonym">Cyrtodactylus macularius</name>
    <dbReference type="NCBI Taxonomy" id="481883"/>
    <lineage>
        <taxon>Eukaryota</taxon>
        <taxon>Metazoa</taxon>
        <taxon>Chordata</taxon>
        <taxon>Craniata</taxon>
        <taxon>Vertebrata</taxon>
        <taxon>Euteleostomi</taxon>
        <taxon>Lepidosauria</taxon>
        <taxon>Squamata</taxon>
        <taxon>Bifurcata</taxon>
        <taxon>Gekkota</taxon>
        <taxon>Eublepharidae</taxon>
        <taxon>Eublepharinae</taxon>
        <taxon>Eublepharis</taxon>
    </lineage>
</organism>
<evidence type="ECO:0000313" key="18">
    <source>
        <dbReference type="Proteomes" id="UP001190640"/>
    </source>
</evidence>
<dbReference type="CDD" id="cd16550">
    <property type="entry name" value="RING-HC_RNF168"/>
    <property type="match status" value="1"/>
</dbReference>
<reference evidence="19 20" key="1">
    <citation type="submission" date="2025-04" db="UniProtKB">
        <authorList>
            <consortium name="RefSeq"/>
        </authorList>
    </citation>
    <scope>IDENTIFICATION</scope>
    <source>
        <tissue evidence="19 20">Blood</tissue>
    </source>
</reference>
<gene>
    <name evidence="14 19 20" type="primary">RNF168</name>
</gene>
<evidence type="ECO:0000256" key="10">
    <source>
        <dbReference type="ARBA" id="ARBA00023204"/>
    </source>
</evidence>
<evidence type="ECO:0000256" key="1">
    <source>
        <dbReference type="ARBA" id="ARBA00000900"/>
    </source>
</evidence>